<gene>
    <name evidence="1" type="ORF">SAY87_011537</name>
</gene>
<comment type="caution">
    <text evidence="1">The sequence shown here is derived from an EMBL/GenBank/DDBJ whole genome shotgun (WGS) entry which is preliminary data.</text>
</comment>
<protein>
    <submittedName>
        <fullName evidence="1">Uncharacterized protein</fullName>
    </submittedName>
</protein>
<organism evidence="1 2">
    <name type="scientific">Trapa incisa</name>
    <dbReference type="NCBI Taxonomy" id="236973"/>
    <lineage>
        <taxon>Eukaryota</taxon>
        <taxon>Viridiplantae</taxon>
        <taxon>Streptophyta</taxon>
        <taxon>Embryophyta</taxon>
        <taxon>Tracheophyta</taxon>
        <taxon>Spermatophyta</taxon>
        <taxon>Magnoliopsida</taxon>
        <taxon>eudicotyledons</taxon>
        <taxon>Gunneridae</taxon>
        <taxon>Pentapetalae</taxon>
        <taxon>rosids</taxon>
        <taxon>malvids</taxon>
        <taxon>Myrtales</taxon>
        <taxon>Lythraceae</taxon>
        <taxon>Trapa</taxon>
    </lineage>
</organism>
<accession>A0AAN7JJ54</accession>
<dbReference type="EMBL" id="JAXIOK010000022">
    <property type="protein sequence ID" value="KAK4745225.1"/>
    <property type="molecule type" value="Genomic_DNA"/>
</dbReference>
<sequence length="49" mass="5637">MTRETKGSPHRTLLVPEDNMDLNELFDFTMGGSYSLDWVNKFLELDEGS</sequence>
<evidence type="ECO:0000313" key="2">
    <source>
        <dbReference type="Proteomes" id="UP001345219"/>
    </source>
</evidence>
<name>A0AAN7JJ54_9MYRT</name>
<keyword evidence="2" id="KW-1185">Reference proteome</keyword>
<dbReference type="Proteomes" id="UP001345219">
    <property type="component" value="Chromosome 9"/>
</dbReference>
<reference evidence="1 2" key="1">
    <citation type="journal article" date="2023" name="Hortic Res">
        <title>Pangenome of water caltrop reveals structural variations and asymmetric subgenome divergence after allopolyploidization.</title>
        <authorList>
            <person name="Zhang X."/>
            <person name="Chen Y."/>
            <person name="Wang L."/>
            <person name="Yuan Y."/>
            <person name="Fang M."/>
            <person name="Shi L."/>
            <person name="Lu R."/>
            <person name="Comes H.P."/>
            <person name="Ma Y."/>
            <person name="Chen Y."/>
            <person name="Huang G."/>
            <person name="Zhou Y."/>
            <person name="Zheng Z."/>
            <person name="Qiu Y."/>
        </authorList>
    </citation>
    <scope>NUCLEOTIDE SEQUENCE [LARGE SCALE GENOMIC DNA]</scope>
    <source>
        <tissue evidence="1">Roots</tissue>
    </source>
</reference>
<proteinExistence type="predicted"/>
<evidence type="ECO:0000313" key="1">
    <source>
        <dbReference type="EMBL" id="KAK4745225.1"/>
    </source>
</evidence>
<dbReference type="AlphaFoldDB" id="A0AAN7JJ54"/>